<dbReference type="PANTHER" id="PTHR42696">
    <property type="entry name" value="ASPARTATE AMMONIA-LYASE"/>
    <property type="match status" value="1"/>
</dbReference>
<dbReference type="InterPro" id="IPR020557">
    <property type="entry name" value="Fumarate_lyase_CS"/>
</dbReference>
<dbReference type="PRINTS" id="PR00145">
    <property type="entry name" value="ARGSUCLYASE"/>
</dbReference>
<dbReference type="EMBL" id="JACHGJ010000001">
    <property type="protein sequence ID" value="MBB6478566.1"/>
    <property type="molecule type" value="Genomic_DNA"/>
</dbReference>
<dbReference type="InterPro" id="IPR024083">
    <property type="entry name" value="Fumarase/histidase_N"/>
</dbReference>
<evidence type="ECO:0000313" key="3">
    <source>
        <dbReference type="Proteomes" id="UP000587760"/>
    </source>
</evidence>
<protein>
    <submittedName>
        <fullName evidence="2">Aspartate ammonia-lyase</fullName>
        <ecNumber evidence="2">4.3.1.1</ecNumber>
    </submittedName>
</protein>
<dbReference type="InterPro" id="IPR000362">
    <property type="entry name" value="Fumarate_lyase_fam"/>
</dbReference>
<dbReference type="EC" id="4.3.1.1" evidence="2"/>
<evidence type="ECO:0000259" key="1">
    <source>
        <dbReference type="Pfam" id="PF00206"/>
    </source>
</evidence>
<dbReference type="Pfam" id="PF00206">
    <property type="entry name" value="Lyase_1"/>
    <property type="match status" value="1"/>
</dbReference>
<gene>
    <name evidence="2" type="ORF">HNR50_000199</name>
</gene>
<dbReference type="Proteomes" id="UP000587760">
    <property type="component" value="Unassembled WGS sequence"/>
</dbReference>
<name>A0A841R422_9SPIO</name>
<dbReference type="InterPro" id="IPR008948">
    <property type="entry name" value="L-Aspartase-like"/>
</dbReference>
<dbReference type="GO" id="GO:0008797">
    <property type="term" value="F:aspartate ammonia-lyase activity"/>
    <property type="evidence" value="ECO:0007669"/>
    <property type="project" value="UniProtKB-EC"/>
</dbReference>
<keyword evidence="3" id="KW-1185">Reference proteome</keyword>
<proteinExistence type="predicted"/>
<dbReference type="Gene3D" id="1.10.275.10">
    <property type="entry name" value="Fumarase/aspartase (N-terminal domain)"/>
    <property type="match status" value="1"/>
</dbReference>
<feature type="domain" description="Fumarate lyase N-terminal" evidence="1">
    <location>
        <begin position="22"/>
        <end position="303"/>
    </location>
</feature>
<dbReference type="Gene3D" id="1.20.200.10">
    <property type="entry name" value="Fumarase/aspartase (Central domain)"/>
    <property type="match status" value="1"/>
</dbReference>
<accession>A0A841R422</accession>
<dbReference type="InterPro" id="IPR022761">
    <property type="entry name" value="Fumarate_lyase_N"/>
</dbReference>
<dbReference type="SUPFAM" id="SSF48557">
    <property type="entry name" value="L-aspartase-like"/>
    <property type="match status" value="1"/>
</dbReference>
<dbReference type="RefSeq" id="WP_184742530.1">
    <property type="nucleotide sequence ID" value="NZ_JACHGJ010000001.1"/>
</dbReference>
<dbReference type="PRINTS" id="PR00149">
    <property type="entry name" value="FUMRATELYASE"/>
</dbReference>
<dbReference type="GO" id="GO:0005829">
    <property type="term" value="C:cytosol"/>
    <property type="evidence" value="ECO:0007669"/>
    <property type="project" value="TreeGrafter"/>
</dbReference>
<sequence>MKETEKAIESFGTEQTPPELIRAYAEVKKAAISAQQTCFNIYDAALFNKLMTVLDEIIDGSHNLLFKLPLSQGGAGTSLHMNLNEAVCVLTEEPGLDPLDDLARFQSTNDTFSTAVIIMVYRQLLEIEELVISLQETLVHLEQKYGTVLMTGRTELQDALPITLGQIFASWAGAIERDRWRLHKLKERLRSIPLGGTAMGTCFSAPRKYVYKAEQNLRQITDLPLCRSQNLTDAVSNQDTLGEVASGIRLLALNLGKMTGDLLLYTSSLSGELIHKELQYGSTIMPYKANPVILEFVSGLSVSIKHECAKIEDYAGAGQLQLNAYLPFIAEAFIAIHKSVKKSLVSLNSRFFPGLTIDTRRIELNLAASPAIINTLRNVIGYSRTKELSELIRMKQPESLEDVKKILSENSDLTEAFLDNWFRTENLTTYRDMSFENTENKDI</sequence>
<evidence type="ECO:0000313" key="2">
    <source>
        <dbReference type="EMBL" id="MBB6478566.1"/>
    </source>
</evidence>
<dbReference type="PANTHER" id="PTHR42696:SF2">
    <property type="entry name" value="ASPARTATE AMMONIA-LYASE"/>
    <property type="match status" value="1"/>
</dbReference>
<reference evidence="2 3" key="1">
    <citation type="submission" date="2020-08" db="EMBL/GenBank/DDBJ databases">
        <title>Genomic Encyclopedia of Type Strains, Phase IV (KMG-IV): sequencing the most valuable type-strain genomes for metagenomic binning, comparative biology and taxonomic classification.</title>
        <authorList>
            <person name="Goeker M."/>
        </authorList>
    </citation>
    <scope>NUCLEOTIDE SEQUENCE [LARGE SCALE GENOMIC DNA]</scope>
    <source>
        <strain evidence="2 3">DSM 2461</strain>
    </source>
</reference>
<keyword evidence="2" id="KW-0456">Lyase</keyword>
<dbReference type="InterPro" id="IPR051546">
    <property type="entry name" value="Aspartate_Ammonia-Lyase"/>
</dbReference>
<organism evidence="2 3">
    <name type="scientific">Spirochaeta isovalerica</name>
    <dbReference type="NCBI Taxonomy" id="150"/>
    <lineage>
        <taxon>Bacteria</taxon>
        <taxon>Pseudomonadati</taxon>
        <taxon>Spirochaetota</taxon>
        <taxon>Spirochaetia</taxon>
        <taxon>Spirochaetales</taxon>
        <taxon>Spirochaetaceae</taxon>
        <taxon>Spirochaeta</taxon>
    </lineage>
</organism>
<dbReference type="PROSITE" id="PS00163">
    <property type="entry name" value="FUMARATE_LYASES"/>
    <property type="match status" value="1"/>
</dbReference>
<dbReference type="GO" id="GO:0006531">
    <property type="term" value="P:aspartate metabolic process"/>
    <property type="evidence" value="ECO:0007669"/>
    <property type="project" value="TreeGrafter"/>
</dbReference>
<dbReference type="AlphaFoldDB" id="A0A841R422"/>
<comment type="caution">
    <text evidence="2">The sequence shown here is derived from an EMBL/GenBank/DDBJ whole genome shotgun (WGS) entry which is preliminary data.</text>
</comment>